<dbReference type="InterPro" id="IPR016169">
    <property type="entry name" value="FAD-bd_PCMH_sub2"/>
</dbReference>
<keyword evidence="5" id="KW-0812">Transmembrane</keyword>
<dbReference type="PANTHER" id="PTHR42973">
    <property type="entry name" value="BINDING OXIDOREDUCTASE, PUTATIVE (AFU_ORTHOLOGUE AFUA_1G17690)-RELATED"/>
    <property type="match status" value="1"/>
</dbReference>
<keyword evidence="5" id="KW-0472">Membrane</keyword>
<dbReference type="Gene3D" id="3.30.465.10">
    <property type="match status" value="1"/>
</dbReference>
<dbReference type="OrthoDB" id="2151789at2759"/>
<dbReference type="EMBL" id="NESQ01000371">
    <property type="protein sequence ID" value="PUU73504.1"/>
    <property type="molecule type" value="Genomic_DNA"/>
</dbReference>
<evidence type="ECO:0000313" key="8">
    <source>
        <dbReference type="Proteomes" id="UP000244722"/>
    </source>
</evidence>
<dbReference type="PROSITE" id="PS51387">
    <property type="entry name" value="FAD_PCMH"/>
    <property type="match status" value="1"/>
</dbReference>
<feature type="transmembrane region" description="Helical" evidence="5">
    <location>
        <begin position="80"/>
        <end position="102"/>
    </location>
</feature>
<evidence type="ECO:0000256" key="1">
    <source>
        <dbReference type="ARBA" id="ARBA00005466"/>
    </source>
</evidence>
<keyword evidence="3" id="KW-0274">FAD</keyword>
<reference evidence="7 8" key="1">
    <citation type="submission" date="2017-04" db="EMBL/GenBank/DDBJ databases">
        <title>Draft genome sequence of Tuber borchii Vittad., a whitish edible truffle.</title>
        <authorList>
            <consortium name="DOE Joint Genome Institute"/>
            <person name="Murat C."/>
            <person name="Kuo A."/>
            <person name="Barry K.W."/>
            <person name="Clum A."/>
            <person name="Dockter R.B."/>
            <person name="Fauchery L."/>
            <person name="Iotti M."/>
            <person name="Kohler A."/>
            <person name="Labutti K."/>
            <person name="Lindquist E.A."/>
            <person name="Lipzen A."/>
            <person name="Ohm R.A."/>
            <person name="Wang M."/>
            <person name="Grigoriev I.V."/>
            <person name="Zambonelli A."/>
            <person name="Martin F.M."/>
        </authorList>
    </citation>
    <scope>NUCLEOTIDE SEQUENCE [LARGE SCALE GENOMIC DNA]</scope>
    <source>
        <strain evidence="7 8">Tbo3840</strain>
    </source>
</reference>
<feature type="transmembrane region" description="Helical" evidence="5">
    <location>
        <begin position="28"/>
        <end position="47"/>
    </location>
</feature>
<protein>
    <recommendedName>
        <fullName evidence="6">FAD-binding PCMH-type domain-containing protein</fullName>
    </recommendedName>
</protein>
<dbReference type="STRING" id="42251.A0A2T6ZDM3"/>
<evidence type="ECO:0000313" key="7">
    <source>
        <dbReference type="EMBL" id="PUU73504.1"/>
    </source>
</evidence>
<dbReference type="InterPro" id="IPR036318">
    <property type="entry name" value="FAD-bd_PCMH-like_sf"/>
</dbReference>
<keyword evidence="2" id="KW-0285">Flavoprotein</keyword>
<keyword evidence="8" id="KW-1185">Reference proteome</keyword>
<dbReference type="InterPro" id="IPR016166">
    <property type="entry name" value="FAD-bd_PCMH"/>
</dbReference>
<name>A0A2T6ZDM3_TUBBO</name>
<dbReference type="GO" id="GO:0016491">
    <property type="term" value="F:oxidoreductase activity"/>
    <property type="evidence" value="ECO:0007669"/>
    <property type="project" value="UniProtKB-KW"/>
</dbReference>
<feature type="domain" description="FAD-binding PCMH-type" evidence="6">
    <location>
        <begin position="201"/>
        <end position="372"/>
    </location>
</feature>
<dbReference type="Pfam" id="PF01565">
    <property type="entry name" value="FAD_binding_4"/>
    <property type="match status" value="1"/>
</dbReference>
<comment type="similarity">
    <text evidence="1">Belongs to the oxygen-dependent FAD-linked oxidoreductase family.</text>
</comment>
<comment type="caution">
    <text evidence="7">The sequence shown here is derived from an EMBL/GenBank/DDBJ whole genome shotgun (WGS) entry which is preliminary data.</text>
</comment>
<evidence type="ECO:0000256" key="5">
    <source>
        <dbReference type="SAM" id="Phobius"/>
    </source>
</evidence>
<evidence type="ECO:0000259" key="6">
    <source>
        <dbReference type="PROSITE" id="PS51387"/>
    </source>
</evidence>
<evidence type="ECO:0000256" key="4">
    <source>
        <dbReference type="ARBA" id="ARBA00023002"/>
    </source>
</evidence>
<evidence type="ECO:0000256" key="3">
    <source>
        <dbReference type="ARBA" id="ARBA00022827"/>
    </source>
</evidence>
<dbReference type="AlphaFoldDB" id="A0A2T6ZDM3"/>
<dbReference type="GO" id="GO:0071949">
    <property type="term" value="F:FAD binding"/>
    <property type="evidence" value="ECO:0007669"/>
    <property type="project" value="InterPro"/>
</dbReference>
<dbReference type="SUPFAM" id="SSF56176">
    <property type="entry name" value="FAD-binding/transporter-associated domain-like"/>
    <property type="match status" value="1"/>
</dbReference>
<gene>
    <name evidence="7" type="ORF">B9Z19DRAFT_1094954</name>
</gene>
<dbReference type="InterPro" id="IPR050416">
    <property type="entry name" value="FAD-linked_Oxidoreductase"/>
</dbReference>
<organism evidence="7 8">
    <name type="scientific">Tuber borchii</name>
    <name type="common">White truffle</name>
    <dbReference type="NCBI Taxonomy" id="42251"/>
    <lineage>
        <taxon>Eukaryota</taxon>
        <taxon>Fungi</taxon>
        <taxon>Dikarya</taxon>
        <taxon>Ascomycota</taxon>
        <taxon>Pezizomycotina</taxon>
        <taxon>Pezizomycetes</taxon>
        <taxon>Pezizales</taxon>
        <taxon>Tuberaceae</taxon>
        <taxon>Tuber</taxon>
    </lineage>
</organism>
<sequence>MGAVNINSSKNPRSPVSRTRPFPQFHRISIYYLAFLLLPLLILLLSLTKENIRSPPPPSFSHPLFSYLQTPELEIMRFHVLSLLGVGGALINVAYSAAIALAPRQTNSPEPIAPTTIPDFVDLLSLDSTTATEVAAKLNDSAAALNLTGAPPSKAKLRKRTADLATELACWIIQLKFAGDACQDGSTSYTTLSTLNWSKTCWLQPKCIVSPSSASQVSVAMIIVSYLNVKYSVRSGGHTPNPGYANSNGGVLIDMSKFQSMSLSTDGTVASIGPGLKWVDVYNYFNQRGTTVLGGRIPDVGVGGLLLGGGLSFFANKYGLACDNVKNFEMVTPDGRILNANAGQNSDLFWALKGGSGNFGIVTRFDMYARNDLAQIWYEVRVYDASQTPAILDAVENFQKNGEVADTKASFVFSATTDVTLVGYIYGGTASSLPSAFSAFSSIPFLGNFALPTVGTHYQLVASLASAFSPIPARHDYRAVSTGVNATMYKTVYAFWKTQALAINAATGGSANMSFSIQSFSKSAVDYGYSNGGNALGLVSQAQQWFTMLIDWDNAADDTAVRAAGKAVTDKWSEVSNALGFGNPYIYTNDASRDQNPLATYPAANIAQMRTVSHKYDPRQIAQNLQSDGYLLSKVP</sequence>
<keyword evidence="4" id="KW-0560">Oxidoreductase</keyword>
<dbReference type="Proteomes" id="UP000244722">
    <property type="component" value="Unassembled WGS sequence"/>
</dbReference>
<proteinExistence type="inferred from homology"/>
<keyword evidence="5" id="KW-1133">Transmembrane helix</keyword>
<evidence type="ECO:0000256" key="2">
    <source>
        <dbReference type="ARBA" id="ARBA00022630"/>
    </source>
</evidence>
<dbReference type="InterPro" id="IPR006094">
    <property type="entry name" value="Oxid_FAD_bind_N"/>
</dbReference>
<accession>A0A2T6ZDM3</accession>
<dbReference type="PANTHER" id="PTHR42973:SF54">
    <property type="entry name" value="FAD-BINDING PCMH-TYPE DOMAIN-CONTAINING PROTEIN"/>
    <property type="match status" value="1"/>
</dbReference>